<evidence type="ECO:0000256" key="5">
    <source>
        <dbReference type="SAM" id="MobiDB-lite"/>
    </source>
</evidence>
<evidence type="ECO:0000256" key="3">
    <source>
        <dbReference type="ARBA" id="ARBA00022833"/>
    </source>
</evidence>
<keyword evidence="3" id="KW-0862">Zinc</keyword>
<dbReference type="GO" id="GO:0000463">
    <property type="term" value="P:maturation of LSU-rRNA from tricistronic rRNA transcript (SSU-rRNA, 5.8S rRNA, LSU-rRNA)"/>
    <property type="evidence" value="ECO:0007669"/>
    <property type="project" value="TreeGrafter"/>
</dbReference>
<sequence length="218" mass="24942">MSIPECGVCHEQASKYKCPICELRYCSLPCYKSHSTSHTDAEATVIQQAEVRQRDRPGTKHRVPKVDFTGFENDARFKQLLERYPGLKSQLQVAYGLTLEPAPEDKWNWSRGPLLGALQPRQEYSRGRAGRGRGSDRRGSRGMRGGRGGRYEPELENADRQRGPWTQDKGDKEALLAIKKFRTDRVRVEMADGMREFIELCQMRFGEGCEHPEHVEES</sequence>
<feature type="compositionally biased region" description="Basic and acidic residues" evidence="5">
    <location>
        <begin position="149"/>
        <end position="169"/>
    </location>
</feature>
<gene>
    <name evidence="7" type="ORF">LTR62_007921</name>
</gene>
<dbReference type="GO" id="GO:0070761">
    <property type="term" value="C:pre-snoRNP complex"/>
    <property type="evidence" value="ECO:0007669"/>
    <property type="project" value="TreeGrafter"/>
</dbReference>
<dbReference type="PANTHER" id="PTHR13483">
    <property type="entry name" value="BOX C_D SNORNA PROTEIN 1-RELATED"/>
    <property type="match status" value="1"/>
</dbReference>
<name>A0AAN7TN23_9PEZI</name>
<organism evidence="7 8">
    <name type="scientific">Meristemomyces frigidus</name>
    <dbReference type="NCBI Taxonomy" id="1508187"/>
    <lineage>
        <taxon>Eukaryota</taxon>
        <taxon>Fungi</taxon>
        <taxon>Dikarya</taxon>
        <taxon>Ascomycota</taxon>
        <taxon>Pezizomycotina</taxon>
        <taxon>Dothideomycetes</taxon>
        <taxon>Dothideomycetidae</taxon>
        <taxon>Mycosphaerellales</taxon>
        <taxon>Teratosphaeriaceae</taxon>
        <taxon>Meristemomyces</taxon>
    </lineage>
</organism>
<keyword evidence="1" id="KW-0479">Metal-binding</keyword>
<evidence type="ECO:0000313" key="7">
    <source>
        <dbReference type="EMBL" id="KAK5116374.1"/>
    </source>
</evidence>
<keyword evidence="2 4" id="KW-0863">Zinc-finger</keyword>
<dbReference type="Pfam" id="PF04438">
    <property type="entry name" value="zf-HIT"/>
    <property type="match status" value="1"/>
</dbReference>
<evidence type="ECO:0000313" key="8">
    <source>
        <dbReference type="Proteomes" id="UP001310890"/>
    </source>
</evidence>
<dbReference type="Proteomes" id="UP001310890">
    <property type="component" value="Unassembled WGS sequence"/>
</dbReference>
<evidence type="ECO:0000259" key="6">
    <source>
        <dbReference type="PROSITE" id="PS51083"/>
    </source>
</evidence>
<dbReference type="Gene3D" id="3.30.60.190">
    <property type="match status" value="1"/>
</dbReference>
<feature type="region of interest" description="Disordered" evidence="5">
    <location>
        <begin position="118"/>
        <end position="169"/>
    </location>
</feature>
<comment type="caution">
    <text evidence="7">The sequence shown here is derived from an EMBL/GenBank/DDBJ whole genome shotgun (WGS) entry which is preliminary data.</text>
</comment>
<feature type="domain" description="HIT-type" evidence="6">
    <location>
        <begin position="6"/>
        <end position="39"/>
    </location>
</feature>
<dbReference type="AlphaFoldDB" id="A0AAN7TN23"/>
<accession>A0AAN7TN23</accession>
<dbReference type="GO" id="GO:0005634">
    <property type="term" value="C:nucleus"/>
    <property type="evidence" value="ECO:0007669"/>
    <property type="project" value="TreeGrafter"/>
</dbReference>
<dbReference type="PANTHER" id="PTHR13483:SF11">
    <property type="entry name" value="ZINC FINGER HIT DOMAIN-CONTAINING PROTEIN 3"/>
    <property type="match status" value="1"/>
</dbReference>
<dbReference type="InterPro" id="IPR051639">
    <property type="entry name" value="BCD1"/>
</dbReference>
<dbReference type="GO" id="GO:0000492">
    <property type="term" value="P:box C/D snoRNP assembly"/>
    <property type="evidence" value="ECO:0007669"/>
    <property type="project" value="TreeGrafter"/>
</dbReference>
<evidence type="ECO:0000256" key="4">
    <source>
        <dbReference type="PROSITE-ProRule" id="PRU00453"/>
    </source>
</evidence>
<dbReference type="GO" id="GO:0048254">
    <property type="term" value="P:snoRNA localization"/>
    <property type="evidence" value="ECO:0007669"/>
    <property type="project" value="TreeGrafter"/>
</dbReference>
<dbReference type="SUPFAM" id="SSF144232">
    <property type="entry name" value="HIT/MYND zinc finger-like"/>
    <property type="match status" value="1"/>
</dbReference>
<protein>
    <recommendedName>
        <fullName evidence="6">HIT-type domain-containing protein</fullName>
    </recommendedName>
</protein>
<reference evidence="7" key="1">
    <citation type="submission" date="2023-08" db="EMBL/GenBank/DDBJ databases">
        <title>Black Yeasts Isolated from many extreme environments.</title>
        <authorList>
            <person name="Coleine C."/>
            <person name="Stajich J.E."/>
            <person name="Selbmann L."/>
        </authorList>
    </citation>
    <scope>NUCLEOTIDE SEQUENCE</scope>
    <source>
        <strain evidence="7">CCFEE 5401</strain>
    </source>
</reference>
<evidence type="ECO:0000256" key="2">
    <source>
        <dbReference type="ARBA" id="ARBA00022771"/>
    </source>
</evidence>
<dbReference type="InterPro" id="IPR013087">
    <property type="entry name" value="Znf_C2H2_type"/>
</dbReference>
<proteinExistence type="predicted"/>
<dbReference type="EMBL" id="JAVRRL010000008">
    <property type="protein sequence ID" value="KAK5116374.1"/>
    <property type="molecule type" value="Genomic_DNA"/>
</dbReference>
<evidence type="ECO:0000256" key="1">
    <source>
        <dbReference type="ARBA" id="ARBA00022723"/>
    </source>
</evidence>
<dbReference type="GO" id="GO:0008270">
    <property type="term" value="F:zinc ion binding"/>
    <property type="evidence" value="ECO:0007669"/>
    <property type="project" value="UniProtKB-UniRule"/>
</dbReference>
<dbReference type="InterPro" id="IPR007529">
    <property type="entry name" value="Znf_HIT"/>
</dbReference>
<dbReference type="PROSITE" id="PS00028">
    <property type="entry name" value="ZINC_FINGER_C2H2_1"/>
    <property type="match status" value="1"/>
</dbReference>
<dbReference type="CDD" id="cd23024">
    <property type="entry name" value="zf-HIT_ZNHIT2-3"/>
    <property type="match status" value="1"/>
</dbReference>
<dbReference type="PROSITE" id="PS51083">
    <property type="entry name" value="ZF_HIT"/>
    <property type="match status" value="1"/>
</dbReference>